<name>A0AAN9RQC4_PHACN</name>
<protein>
    <submittedName>
        <fullName evidence="2">Uncharacterized protein</fullName>
    </submittedName>
</protein>
<dbReference type="Proteomes" id="UP001374584">
    <property type="component" value="Unassembled WGS sequence"/>
</dbReference>
<gene>
    <name evidence="2" type="ORF">VNO80_00303</name>
</gene>
<comment type="caution">
    <text evidence="2">The sequence shown here is derived from an EMBL/GenBank/DDBJ whole genome shotgun (WGS) entry which is preliminary data.</text>
</comment>
<proteinExistence type="predicted"/>
<evidence type="ECO:0000313" key="2">
    <source>
        <dbReference type="EMBL" id="KAK7381756.1"/>
    </source>
</evidence>
<keyword evidence="1" id="KW-0812">Transmembrane</keyword>
<reference evidence="2 3" key="1">
    <citation type="submission" date="2024-01" db="EMBL/GenBank/DDBJ databases">
        <title>The genomes of 5 underutilized Papilionoideae crops provide insights into root nodulation and disease resistanc.</title>
        <authorList>
            <person name="Jiang F."/>
        </authorList>
    </citation>
    <scope>NUCLEOTIDE SEQUENCE [LARGE SCALE GENOMIC DNA]</scope>
    <source>
        <strain evidence="2">JINMINGXINNONG_FW02</strain>
        <tissue evidence="2">Leaves</tissue>
    </source>
</reference>
<keyword evidence="1" id="KW-1133">Transmembrane helix</keyword>
<organism evidence="2 3">
    <name type="scientific">Phaseolus coccineus</name>
    <name type="common">Scarlet runner bean</name>
    <name type="synonym">Phaseolus multiflorus</name>
    <dbReference type="NCBI Taxonomy" id="3886"/>
    <lineage>
        <taxon>Eukaryota</taxon>
        <taxon>Viridiplantae</taxon>
        <taxon>Streptophyta</taxon>
        <taxon>Embryophyta</taxon>
        <taxon>Tracheophyta</taxon>
        <taxon>Spermatophyta</taxon>
        <taxon>Magnoliopsida</taxon>
        <taxon>eudicotyledons</taxon>
        <taxon>Gunneridae</taxon>
        <taxon>Pentapetalae</taxon>
        <taxon>rosids</taxon>
        <taxon>fabids</taxon>
        <taxon>Fabales</taxon>
        <taxon>Fabaceae</taxon>
        <taxon>Papilionoideae</taxon>
        <taxon>50 kb inversion clade</taxon>
        <taxon>NPAAA clade</taxon>
        <taxon>indigoferoid/millettioid clade</taxon>
        <taxon>Phaseoleae</taxon>
        <taxon>Phaseolus</taxon>
    </lineage>
</organism>
<dbReference type="AlphaFoldDB" id="A0AAN9RQC4"/>
<dbReference type="EMBL" id="JAYMYR010000001">
    <property type="protein sequence ID" value="KAK7381756.1"/>
    <property type="molecule type" value="Genomic_DNA"/>
</dbReference>
<keyword evidence="3" id="KW-1185">Reference proteome</keyword>
<sequence>MVKIFLSNNEISCFTTLMPASLVPLVLKNRKRWKHWCLPPSSFLWNYQAVLILWLTLLRLCSNCRLSCACPWMCQASFASAYAAAFIKFSSILLSMKSCW</sequence>
<accession>A0AAN9RQC4</accession>
<evidence type="ECO:0000256" key="1">
    <source>
        <dbReference type="SAM" id="Phobius"/>
    </source>
</evidence>
<feature type="transmembrane region" description="Helical" evidence="1">
    <location>
        <begin position="72"/>
        <end position="94"/>
    </location>
</feature>
<feature type="transmembrane region" description="Helical" evidence="1">
    <location>
        <begin position="43"/>
        <end position="60"/>
    </location>
</feature>
<keyword evidence="1" id="KW-0472">Membrane</keyword>
<evidence type="ECO:0000313" key="3">
    <source>
        <dbReference type="Proteomes" id="UP001374584"/>
    </source>
</evidence>